<dbReference type="EMBL" id="LT669839">
    <property type="protein sequence ID" value="SHD75815.1"/>
    <property type="molecule type" value="Genomic_DNA"/>
</dbReference>
<evidence type="ECO:0000313" key="1">
    <source>
        <dbReference type="EMBL" id="SHD75815.1"/>
    </source>
</evidence>
<dbReference type="InterPro" id="IPR036593">
    <property type="entry name" value="CPE0013-like_sf"/>
</dbReference>
<dbReference type="Gene3D" id="3.10.530.10">
    <property type="entry name" value="CPE0013-like"/>
    <property type="match status" value="1"/>
</dbReference>
<dbReference type="PANTHER" id="PTHR39450:SF1">
    <property type="entry name" value="DUF1667 DOMAIN-CONTAINING PROTEIN"/>
    <property type="match status" value="1"/>
</dbReference>
<accession>M1ZGC2</accession>
<dbReference type="PANTHER" id="PTHR39450">
    <property type="entry name" value="MOLYBDOPTERIN OXIDOREDUCTASE, 4FE-4S CLUSTER-BINDING SUBUNIT"/>
    <property type="match status" value="1"/>
</dbReference>
<gene>
    <name evidence="1" type="ORF">CUESP1_0426</name>
</gene>
<reference evidence="1 2" key="1">
    <citation type="submission" date="2016-11" db="EMBL/GenBank/DDBJ databases">
        <authorList>
            <person name="Manzoor S."/>
        </authorList>
    </citation>
    <scope>NUCLEOTIDE SEQUENCE [LARGE SCALE GENOMIC DNA]</scope>
    <source>
        <strain evidence="1">Clostridium ultunense strain Esp</strain>
    </source>
</reference>
<proteinExistence type="predicted"/>
<dbReference type="HOGENOM" id="CLU_148086_0_0_9"/>
<dbReference type="Pfam" id="PF07892">
    <property type="entry name" value="DUF1667"/>
    <property type="match status" value="1"/>
</dbReference>
<protein>
    <recommendedName>
        <fullName evidence="3">Molybdopterin oxidoreductase, 4Fe-4S cluster-binding subunit</fullName>
    </recommendedName>
</protein>
<dbReference type="OrthoDB" id="9811531at2"/>
<organism evidence="1 2">
    <name type="scientific">[Clostridium] ultunense Esp</name>
    <dbReference type="NCBI Taxonomy" id="1288971"/>
    <lineage>
        <taxon>Bacteria</taxon>
        <taxon>Bacillati</taxon>
        <taxon>Bacillota</taxon>
        <taxon>Tissierellia</taxon>
        <taxon>Tissierellales</taxon>
        <taxon>Tepidimicrobiaceae</taxon>
        <taxon>Schnuerera</taxon>
    </lineage>
</organism>
<evidence type="ECO:0000313" key="2">
    <source>
        <dbReference type="Proteomes" id="UP000245423"/>
    </source>
</evidence>
<name>M1ZGC2_9FIRM</name>
<sequence length="120" mass="13018">MNKIIKKCKVCPIGCELIIFENKSTPSGYTVEGNSCGKGIEFGIKEITEPSRILTGRVLLRNGTIKHLPVKTTGVIPKDKVDEVMKIFNTVEVTGPIKRGDIVIKNILGLGVDVIAARKA</sequence>
<dbReference type="RefSeq" id="WP_005582367.1">
    <property type="nucleotide sequence ID" value="NZ_LT669839.1"/>
</dbReference>
<keyword evidence="2" id="KW-1185">Reference proteome</keyword>
<dbReference type="InterPro" id="IPR012460">
    <property type="entry name" value="DUF1667"/>
</dbReference>
<dbReference type="Proteomes" id="UP000245423">
    <property type="component" value="Chromosome 1"/>
</dbReference>
<dbReference type="AlphaFoldDB" id="M1ZGC2"/>
<evidence type="ECO:0008006" key="3">
    <source>
        <dbReference type="Google" id="ProtNLM"/>
    </source>
</evidence>
<dbReference type="SUPFAM" id="SSF160148">
    <property type="entry name" value="CPE0013-like"/>
    <property type="match status" value="1"/>
</dbReference>